<sequence length="124" mass="13933">MIDRILNLIDNSNMSDSAICKELSIGNGIIGKWRKGLQKPSTDAIIKIAKYFHVSTDFLLLGSEPPKSNTLTLNDAEWLSLIHRLPEKKQIEFKSKMEGYLECYEESVAADNPFKKTGTTNSVK</sequence>
<dbReference type="EMBL" id="SRYA01000074">
    <property type="protein sequence ID" value="TGY90999.1"/>
    <property type="molecule type" value="Genomic_DNA"/>
</dbReference>
<name>A0AC61RPY8_9FIRM</name>
<gene>
    <name evidence="1" type="ORF">E5329_23190</name>
</gene>
<reference evidence="1" key="1">
    <citation type="submission" date="2019-04" db="EMBL/GenBank/DDBJ databases">
        <title>Microbes associate with the intestines of laboratory mice.</title>
        <authorList>
            <person name="Navarre W."/>
            <person name="Wong E."/>
            <person name="Huang K."/>
            <person name="Tropini C."/>
            <person name="Ng K."/>
            <person name="Yu B."/>
        </authorList>
    </citation>
    <scope>NUCLEOTIDE SEQUENCE</scope>
    <source>
        <strain evidence="1">NM01_1-7b</strain>
    </source>
</reference>
<evidence type="ECO:0000313" key="1">
    <source>
        <dbReference type="EMBL" id="TGY90999.1"/>
    </source>
</evidence>
<comment type="caution">
    <text evidence="1">The sequence shown here is derived from an EMBL/GenBank/DDBJ whole genome shotgun (WGS) entry which is preliminary data.</text>
</comment>
<evidence type="ECO:0000313" key="2">
    <source>
        <dbReference type="Proteomes" id="UP000304953"/>
    </source>
</evidence>
<accession>A0AC61RPY8</accession>
<protein>
    <submittedName>
        <fullName evidence="1">XRE family transcriptional regulator</fullName>
    </submittedName>
</protein>
<proteinExistence type="predicted"/>
<organism evidence="1 2">
    <name type="scientific">Petralouisia muris</name>
    <dbReference type="NCBI Taxonomy" id="3032872"/>
    <lineage>
        <taxon>Bacteria</taxon>
        <taxon>Bacillati</taxon>
        <taxon>Bacillota</taxon>
        <taxon>Clostridia</taxon>
        <taxon>Lachnospirales</taxon>
        <taxon>Lachnospiraceae</taxon>
        <taxon>Petralouisia</taxon>
    </lineage>
</organism>
<dbReference type="Proteomes" id="UP000304953">
    <property type="component" value="Unassembled WGS sequence"/>
</dbReference>
<keyword evidence="2" id="KW-1185">Reference proteome</keyword>